<protein>
    <submittedName>
        <fullName evidence="9">SNF2-related protein</fullName>
    </submittedName>
</protein>
<dbReference type="Pfam" id="PF00176">
    <property type="entry name" value="SNF2-rel_dom"/>
    <property type="match status" value="1"/>
</dbReference>
<dbReference type="Proteomes" id="UP001595979">
    <property type="component" value="Unassembled WGS sequence"/>
</dbReference>
<dbReference type="InterPro" id="IPR030934">
    <property type="entry name" value="Intein_C"/>
</dbReference>
<evidence type="ECO:0000256" key="1">
    <source>
        <dbReference type="ARBA" id="ARBA00022801"/>
    </source>
</evidence>
<organism evidence="9 10">
    <name type="scientific">Deinococcus petrolearius</name>
    <dbReference type="NCBI Taxonomy" id="1751295"/>
    <lineage>
        <taxon>Bacteria</taxon>
        <taxon>Thermotogati</taxon>
        <taxon>Deinococcota</taxon>
        <taxon>Deinococci</taxon>
        <taxon>Deinococcales</taxon>
        <taxon>Deinococcaceae</taxon>
        <taxon>Deinococcus</taxon>
    </lineage>
</organism>
<dbReference type="PROSITE" id="PS50966">
    <property type="entry name" value="ZF_SWIM"/>
    <property type="match status" value="1"/>
</dbReference>
<dbReference type="Gene3D" id="3.40.50.10810">
    <property type="entry name" value="Tandem AAA-ATPase domain"/>
    <property type="match status" value="2"/>
</dbReference>
<comment type="caution">
    <text evidence="9">The sequence shown here is derived from an EMBL/GenBank/DDBJ whole genome shotgun (WGS) entry which is preliminary data.</text>
</comment>
<dbReference type="Gene3D" id="3.40.50.300">
    <property type="entry name" value="P-loop containing nucleotide triphosphate hydrolases"/>
    <property type="match status" value="1"/>
</dbReference>
<evidence type="ECO:0000256" key="3">
    <source>
        <dbReference type="ARBA" id="ARBA00023000"/>
    </source>
</evidence>
<dbReference type="SMART" id="SM00306">
    <property type="entry name" value="HintN"/>
    <property type="match status" value="1"/>
</dbReference>
<dbReference type="PROSITE" id="PS50818">
    <property type="entry name" value="INTEIN_C_TER"/>
    <property type="match status" value="1"/>
</dbReference>
<keyword evidence="3" id="KW-0651">Protein splicing</keyword>
<dbReference type="CDD" id="cd18793">
    <property type="entry name" value="SF2_C_SNF"/>
    <property type="match status" value="1"/>
</dbReference>
<gene>
    <name evidence="9" type="ORF">ACFPQ6_07180</name>
</gene>
<dbReference type="Pfam" id="PF04434">
    <property type="entry name" value="SWIM"/>
    <property type="match status" value="1"/>
</dbReference>
<dbReference type="SMART" id="SM00490">
    <property type="entry name" value="HELICc"/>
    <property type="match status" value="1"/>
</dbReference>
<evidence type="ECO:0000256" key="2">
    <source>
        <dbReference type="ARBA" id="ARBA00022813"/>
    </source>
</evidence>
<reference evidence="10" key="1">
    <citation type="journal article" date="2019" name="Int. J. Syst. Evol. Microbiol.">
        <title>The Global Catalogue of Microorganisms (GCM) 10K type strain sequencing project: providing services to taxonomists for standard genome sequencing and annotation.</title>
        <authorList>
            <consortium name="The Broad Institute Genomics Platform"/>
            <consortium name="The Broad Institute Genome Sequencing Center for Infectious Disease"/>
            <person name="Wu L."/>
            <person name="Ma J."/>
        </authorList>
    </citation>
    <scope>NUCLEOTIDE SEQUENCE [LARGE SCALE GENOMIC DNA]</scope>
    <source>
        <strain evidence="10">CGMCC 1.15053</strain>
    </source>
</reference>
<evidence type="ECO:0000256" key="4">
    <source>
        <dbReference type="PROSITE-ProRule" id="PRU00325"/>
    </source>
</evidence>
<evidence type="ECO:0000259" key="8">
    <source>
        <dbReference type="PROSITE" id="PS51194"/>
    </source>
</evidence>
<feature type="domain" description="SWIM-type" evidence="6">
    <location>
        <begin position="51"/>
        <end position="88"/>
    </location>
</feature>
<dbReference type="InterPro" id="IPR027434">
    <property type="entry name" value="Homing_endonucl"/>
</dbReference>
<dbReference type="SUPFAM" id="SSF51294">
    <property type="entry name" value="Hedgehog/intein (Hint) domain"/>
    <property type="match status" value="1"/>
</dbReference>
<accession>A0ABW1DKU8</accession>
<dbReference type="InterPro" id="IPR014001">
    <property type="entry name" value="Helicase_ATP-bd"/>
</dbReference>
<dbReference type="Gene3D" id="3.10.28.10">
    <property type="entry name" value="Homing endonucleases"/>
    <property type="match status" value="1"/>
</dbReference>
<proteinExistence type="predicted"/>
<keyword evidence="4" id="KW-0863">Zinc-finger</keyword>
<evidence type="ECO:0000259" key="6">
    <source>
        <dbReference type="PROSITE" id="PS50966"/>
    </source>
</evidence>
<dbReference type="InterPro" id="IPR027417">
    <property type="entry name" value="P-loop_NTPase"/>
</dbReference>
<dbReference type="PROSITE" id="PS51194">
    <property type="entry name" value="HELICASE_CTER"/>
    <property type="match status" value="1"/>
</dbReference>
<dbReference type="Gene3D" id="2.170.16.10">
    <property type="entry name" value="Hedgehog/Intein (Hint) domain"/>
    <property type="match status" value="1"/>
</dbReference>
<evidence type="ECO:0000259" key="5">
    <source>
        <dbReference type="PROSITE" id="PS50819"/>
    </source>
</evidence>
<evidence type="ECO:0000313" key="10">
    <source>
        <dbReference type="Proteomes" id="UP001595979"/>
    </source>
</evidence>
<dbReference type="InterPro" id="IPR001650">
    <property type="entry name" value="Helicase_C-like"/>
</dbReference>
<dbReference type="InterPro" id="IPR036844">
    <property type="entry name" value="Hint_dom_sf"/>
</dbReference>
<dbReference type="PROSITE" id="PS51192">
    <property type="entry name" value="HELICASE_ATP_BIND_1"/>
    <property type="match status" value="1"/>
</dbReference>
<dbReference type="PROSITE" id="PS50819">
    <property type="entry name" value="INTEIN_ENDONUCLEASE"/>
    <property type="match status" value="1"/>
</dbReference>
<dbReference type="SUPFAM" id="SSF55608">
    <property type="entry name" value="Homing endonucleases"/>
    <property type="match status" value="1"/>
</dbReference>
<dbReference type="InterPro" id="IPR003587">
    <property type="entry name" value="Hint_dom_N"/>
</dbReference>
<dbReference type="InterPro" id="IPR049730">
    <property type="entry name" value="SNF2/RAD54-like_C"/>
</dbReference>
<feature type="domain" description="DOD-type homing endonuclease" evidence="5">
    <location>
        <begin position="830"/>
        <end position="966"/>
    </location>
</feature>
<feature type="domain" description="Helicase ATP-binding" evidence="7">
    <location>
        <begin position="1037"/>
        <end position="1197"/>
    </location>
</feature>
<sequence length="1504" mass="162818">MKLSRLPAGFGLDAAAQALALRQEAVSDVTREWTDLGWRASGTVQDAGADYRAGADLGMPPEPKLLESSCSCGRYRCRHVAALVLATDPPDTPRPAALAQASPEALDPRLRQWLAGFEQAPEAPGGRGRQYELRFILRVGQVTVRGVPAQMRRATLQLVRVPLISGVPNLAAAESYALPKKIGAAPAFVQRDADALQLLEVAAQPAHAPGRWEETLYALSDHPATALLLSTLLAAGRLCWGGAASPLTPSPSLRGVPGWLTDEAGAQYPSLIVPDVPGAVVLPLARPWAADPARLTLAPVEVDGPPERVARFLSGPTVTPAQATVLAKVMASSALPLPVPLPQGRDLREEKLPFTPQLHLFGRGVPVTVAHGAGTPGRHAGLPALPGTGPGTGGPVPSAEMLTLPVAELRRAYGGLEVREPATNLSGGGLGAELPDLTLTVLRGGELLRVPRDARGERRAMRRVAQAGFDSMELTFPEYVLPGHLAPLLTLGGEEAWLDFLRVGVEDLEAAGVSVVVHPDFPLRFAEVSDWYGEAGETGGGWFTLDLGIVVDGQRVSLLPVLADLIARQPELFTQSALAELSDEETLFATLDDGRRVPLPAGRVRSILSVLVELNLRDLPSGPLRLPLLDAARLAQLEGAVQARWIGAERLLDLGRRLRDFGGIREVEAPPGLNAELRPYQLQGLAWLQFLREYELGGILADDMGLGKAQPLDARILTPDGWREMGTLQVGDYVMGRNGQPTQVVGVYPQGERDIYRVTLTDGASVEADAEHLWAVNSPVRKMRGQPERILTTAQLMDDLQDAAGNLKHYLPVVEPVKFAPREYAVDPYTLGALLGDGSPTHGVAITSEDELVGALALPAGVSAQSATRLTPKVSTGRLVTLGQTQLAQWTPNPLKDSLRALGLHGLKGHRKFIPPEYLLGSAEQRLALLQGLLDTDGHAGVVVEYMSVSEALARGVVELTQSLGGTARIRQKAASHEYAAERRSGTAWRVTLQLPPQLDPFRLPEKLARYRRPVKDPPTRGVKRIEHVGRKPAQCIAVSAPDHLYVTEGYIVTHNTLQTLAHLLTEKVAGRLDRPALVVAPTSVIGNWQAEATRFAPDLRVLTLHGKNRHEQFAGLAGADLVLTTYPLLPRDIDELGGHAFHYVILDEAQNIKNAKTAAAKAAGSLDARHRLALTGTPLENHLGELWSQFNFLAPGLLHDEKTFRELYRTPIEKRGDPHRRAALAARVRPFILRREKRDVARELPPKTEIPVRVTLEGDQRDLYETVRVTMESRVREELRARGLARSTIAILDALLKLRQAVTDPRLVKLDAARQVQGNAKLDWLSTNLPQMVEEGRRVLIFSGFATLLGHLEDLLREHAIPYSKITGQTVDRQRQIDAFQGGETHVFLITLKAGGVGLNLTAADTVIHYDPWWNPAAEEQATDRAYRIGQDKPVFVYKLIAAGSVEERILDLQARKASLAQGILDGGLSDATQLTTGDLDRLFAPLADDEDEPEEELALSGG</sequence>
<dbReference type="PANTHER" id="PTHR10799">
    <property type="entry name" value="SNF2/RAD54 HELICASE FAMILY"/>
    <property type="match status" value="1"/>
</dbReference>
<keyword evidence="1" id="KW-0378">Hydrolase</keyword>
<dbReference type="InterPro" id="IPR007527">
    <property type="entry name" value="Znf_SWIM"/>
</dbReference>
<dbReference type="EMBL" id="JBHSOH010000006">
    <property type="protein sequence ID" value="MFC5848091.1"/>
    <property type="molecule type" value="Genomic_DNA"/>
</dbReference>
<dbReference type="InterPro" id="IPR038718">
    <property type="entry name" value="SNF2-like_sf"/>
</dbReference>
<dbReference type="SUPFAM" id="SSF52540">
    <property type="entry name" value="P-loop containing nucleoside triphosphate hydrolases"/>
    <property type="match status" value="3"/>
</dbReference>
<evidence type="ECO:0000313" key="9">
    <source>
        <dbReference type="EMBL" id="MFC5848091.1"/>
    </source>
</evidence>
<name>A0ABW1DKU8_9DEIO</name>
<dbReference type="InterPro" id="IPR000330">
    <property type="entry name" value="SNF2_N"/>
</dbReference>
<keyword evidence="10" id="KW-1185">Reference proteome</keyword>
<evidence type="ECO:0000259" key="7">
    <source>
        <dbReference type="PROSITE" id="PS51192"/>
    </source>
</evidence>
<dbReference type="SMART" id="SM00487">
    <property type="entry name" value="DEXDc"/>
    <property type="match status" value="1"/>
</dbReference>
<keyword evidence="4" id="KW-0862">Zinc</keyword>
<dbReference type="Pfam" id="PF00271">
    <property type="entry name" value="Helicase_C"/>
    <property type="match status" value="1"/>
</dbReference>
<keyword evidence="4" id="KW-0479">Metal-binding</keyword>
<dbReference type="RefSeq" id="WP_380047806.1">
    <property type="nucleotide sequence ID" value="NZ_JBHSOH010000006.1"/>
</dbReference>
<feature type="domain" description="Helicase C-terminal" evidence="8">
    <location>
        <begin position="1329"/>
        <end position="1482"/>
    </location>
</feature>
<dbReference type="InterPro" id="IPR004042">
    <property type="entry name" value="Intein_endonuc_central"/>
</dbReference>
<keyword evidence="2" id="KW-0068">Autocatalytic cleavage</keyword>